<comment type="similarity">
    <text evidence="5 7">Belongs to the DEAD box helicase family.</text>
</comment>
<dbReference type="Pfam" id="PF00271">
    <property type="entry name" value="Helicase_C"/>
    <property type="match status" value="1"/>
</dbReference>
<keyword evidence="3 7" id="KW-0347">Helicase</keyword>
<evidence type="ECO:0000256" key="8">
    <source>
        <dbReference type="SAM" id="MobiDB-lite"/>
    </source>
</evidence>
<feature type="region of interest" description="Disordered" evidence="8">
    <location>
        <begin position="442"/>
        <end position="559"/>
    </location>
</feature>
<feature type="region of interest" description="Disordered" evidence="8">
    <location>
        <begin position="257"/>
        <end position="287"/>
    </location>
</feature>
<evidence type="ECO:0000256" key="1">
    <source>
        <dbReference type="ARBA" id="ARBA00022741"/>
    </source>
</evidence>
<feature type="domain" description="Helicase C-terminal" evidence="10">
    <location>
        <begin position="296"/>
        <end position="452"/>
    </location>
</feature>
<feature type="compositionally biased region" description="Acidic residues" evidence="8">
    <location>
        <begin position="261"/>
        <end position="271"/>
    </location>
</feature>
<dbReference type="InterPro" id="IPR000629">
    <property type="entry name" value="RNA-helicase_DEAD-box_CS"/>
</dbReference>
<dbReference type="Pfam" id="PF00270">
    <property type="entry name" value="DEAD"/>
    <property type="match status" value="1"/>
</dbReference>
<evidence type="ECO:0000256" key="6">
    <source>
        <dbReference type="PROSITE-ProRule" id="PRU00552"/>
    </source>
</evidence>
<dbReference type="SMART" id="SM00487">
    <property type="entry name" value="DEXDc"/>
    <property type="match status" value="1"/>
</dbReference>
<dbReference type="AlphaFoldDB" id="A0A1S7LMT9"/>
<dbReference type="CDD" id="cd18787">
    <property type="entry name" value="SF2_C_DEAD"/>
    <property type="match status" value="1"/>
</dbReference>
<dbReference type="InterPro" id="IPR001650">
    <property type="entry name" value="Helicase_C-like"/>
</dbReference>
<keyword evidence="1 7" id="KW-0547">Nucleotide-binding</keyword>
<dbReference type="InterPro" id="IPR011545">
    <property type="entry name" value="DEAD/DEAH_box_helicase_dom"/>
</dbReference>
<feature type="compositionally biased region" description="Gly residues" evidence="8">
    <location>
        <begin position="469"/>
        <end position="500"/>
    </location>
</feature>
<dbReference type="GO" id="GO:0003724">
    <property type="term" value="F:RNA helicase activity"/>
    <property type="evidence" value="ECO:0007669"/>
    <property type="project" value="InterPro"/>
</dbReference>
<dbReference type="InterPro" id="IPR014001">
    <property type="entry name" value="Helicase_ATP-bd"/>
</dbReference>
<evidence type="ECO:0000259" key="11">
    <source>
        <dbReference type="PROSITE" id="PS51195"/>
    </source>
</evidence>
<dbReference type="PROSITE" id="PS51192">
    <property type="entry name" value="HELICASE_ATP_BIND_1"/>
    <property type="match status" value="1"/>
</dbReference>
<evidence type="ECO:0000313" key="12">
    <source>
        <dbReference type="EMBL" id="CRH07948.1"/>
    </source>
</evidence>
<dbReference type="InterPro" id="IPR044742">
    <property type="entry name" value="DEAD/DEAH_RhlB"/>
</dbReference>
<proteinExistence type="inferred from homology"/>
<evidence type="ECO:0000256" key="4">
    <source>
        <dbReference type="ARBA" id="ARBA00022840"/>
    </source>
</evidence>
<dbReference type="SUPFAM" id="SSF52540">
    <property type="entry name" value="P-loop containing nucleoside triphosphate hydrolases"/>
    <property type="match status" value="1"/>
</dbReference>
<sequence>MDFSELPIPETVLAGIQTCGFSKCTPIQEITLPLTLAGRDVAGQAQTGTGKTAAFLIAALAHLVNQPRAKQRTNCSMPRALVIAPTRELVAQIEQDAHALNSTTQFHVHCVYGGVDYEKQRRILEEEDVDILIGTPGRLIDYMKQKAYSTKGVEVLVVDEADRMFDMGFIDDLRFMMRRLPPYEERLSMLFSATLSYRAQELSYEYMDMPEVLSTKMDVKTAERVDQELFHVGEDEKIQLLIGLIRRIMKTDGVEVTAETADSDAESDNSAEEPVATEGEEEKFVPHPDDVDTAEAAEAAVKAHEHDYDGGGRTMVFVNTKRSGERIQRWLDANNIPSGYLSGDVPQIKRLKVLKRFQNGELPVLIATDVAGRGLHIDGVTHVVNYDLPENPEDYVHRIGRTARAGQKGDAISLVDEGGAYSLEAVQRYIGMKIPIGWAEDDLFPDLIKPPPRPRKEKRDSRGGRGDGRGGQGRGGQGRSRRSGGGSGGGQGQGGGGNRSQGGQSQASASQAKPQEGGKPTEGDAQKKKRRRRRRRSGSGGGEGGTNGAPAAGSAPKSE</sequence>
<protein>
    <submittedName>
        <fullName evidence="12">ATP-dependent RNA helicase rhlB</fullName>
        <ecNumber evidence="12">3.6.1.-</ecNumber>
    </submittedName>
</protein>
<evidence type="ECO:0000256" key="2">
    <source>
        <dbReference type="ARBA" id="ARBA00022801"/>
    </source>
</evidence>
<feature type="compositionally biased region" description="Low complexity" evidence="8">
    <location>
        <begin position="501"/>
        <end position="512"/>
    </location>
</feature>
<dbReference type="InterPro" id="IPR014014">
    <property type="entry name" value="RNA_helicase_DEAD_Q_motif"/>
</dbReference>
<dbReference type="InterPro" id="IPR050079">
    <property type="entry name" value="DEAD_box_RNA_helicase"/>
</dbReference>
<dbReference type="InterPro" id="IPR027417">
    <property type="entry name" value="P-loop_NTPase"/>
</dbReference>
<keyword evidence="4 7" id="KW-0067">ATP-binding</keyword>
<name>A0A1S7LMT9_MAGMO</name>
<accession>A0A1S7LMT9</accession>
<dbReference type="CDD" id="cd00268">
    <property type="entry name" value="DEADc"/>
    <property type="match status" value="1"/>
</dbReference>
<feature type="domain" description="DEAD-box RNA helicase Q" evidence="11">
    <location>
        <begin position="1"/>
        <end position="29"/>
    </location>
</feature>
<dbReference type="GO" id="GO:0016787">
    <property type="term" value="F:hydrolase activity"/>
    <property type="evidence" value="ECO:0007669"/>
    <property type="project" value="UniProtKB-KW"/>
</dbReference>
<dbReference type="EMBL" id="LO017727">
    <property type="protein sequence ID" value="CRH07948.1"/>
    <property type="molecule type" value="Genomic_DNA"/>
</dbReference>
<dbReference type="PANTHER" id="PTHR47959">
    <property type="entry name" value="ATP-DEPENDENT RNA HELICASE RHLE-RELATED"/>
    <property type="match status" value="1"/>
</dbReference>
<gene>
    <name evidence="12" type="primary">rhlB</name>
    <name evidence="12" type="ORF">MAGMO_3820</name>
</gene>
<keyword evidence="2 7" id="KW-0378">Hydrolase</keyword>
<dbReference type="PROSITE" id="PS51195">
    <property type="entry name" value="Q_MOTIF"/>
    <property type="match status" value="1"/>
</dbReference>
<feature type="compositionally biased region" description="Basic residues" evidence="8">
    <location>
        <begin position="527"/>
        <end position="537"/>
    </location>
</feature>
<dbReference type="Gene3D" id="3.40.50.300">
    <property type="entry name" value="P-loop containing nucleotide triphosphate hydrolases"/>
    <property type="match status" value="2"/>
</dbReference>
<dbReference type="SMART" id="SM00490">
    <property type="entry name" value="HELICc"/>
    <property type="match status" value="1"/>
</dbReference>
<organism evidence="12">
    <name type="scientific">Magnetococcus massalia (strain MO-1)</name>
    <dbReference type="NCBI Taxonomy" id="451514"/>
    <lineage>
        <taxon>Bacteria</taxon>
        <taxon>Pseudomonadati</taxon>
        <taxon>Pseudomonadota</taxon>
        <taxon>Magnetococcia</taxon>
        <taxon>Magnetococcales</taxon>
        <taxon>Magnetococcaceae</taxon>
        <taxon>Magnetococcus</taxon>
    </lineage>
</organism>
<evidence type="ECO:0000256" key="5">
    <source>
        <dbReference type="ARBA" id="ARBA00038437"/>
    </source>
</evidence>
<feature type="compositionally biased region" description="Basic and acidic residues" evidence="8">
    <location>
        <begin position="457"/>
        <end position="468"/>
    </location>
</feature>
<dbReference type="GO" id="GO:0005829">
    <property type="term" value="C:cytosol"/>
    <property type="evidence" value="ECO:0007669"/>
    <property type="project" value="TreeGrafter"/>
</dbReference>
<feature type="compositionally biased region" description="Gly residues" evidence="8">
    <location>
        <begin position="538"/>
        <end position="547"/>
    </location>
</feature>
<dbReference type="PROSITE" id="PS00039">
    <property type="entry name" value="DEAD_ATP_HELICASE"/>
    <property type="match status" value="1"/>
</dbReference>
<evidence type="ECO:0000259" key="10">
    <source>
        <dbReference type="PROSITE" id="PS51194"/>
    </source>
</evidence>
<evidence type="ECO:0000256" key="3">
    <source>
        <dbReference type="ARBA" id="ARBA00022806"/>
    </source>
</evidence>
<evidence type="ECO:0000256" key="7">
    <source>
        <dbReference type="RuleBase" id="RU000492"/>
    </source>
</evidence>
<feature type="short sequence motif" description="Q motif" evidence="6">
    <location>
        <begin position="1"/>
        <end position="29"/>
    </location>
</feature>
<evidence type="ECO:0000259" key="9">
    <source>
        <dbReference type="PROSITE" id="PS51192"/>
    </source>
</evidence>
<dbReference type="GO" id="GO:0003676">
    <property type="term" value="F:nucleic acid binding"/>
    <property type="evidence" value="ECO:0007669"/>
    <property type="project" value="InterPro"/>
</dbReference>
<dbReference type="EC" id="3.6.1.-" evidence="12"/>
<dbReference type="PROSITE" id="PS51194">
    <property type="entry name" value="HELICASE_CTER"/>
    <property type="match status" value="1"/>
</dbReference>
<dbReference type="PANTHER" id="PTHR47959:SF10">
    <property type="entry name" value="ATP-DEPENDENT RNA HELICASE RHLB"/>
    <property type="match status" value="1"/>
</dbReference>
<feature type="domain" description="Helicase ATP-binding" evidence="9">
    <location>
        <begin position="32"/>
        <end position="213"/>
    </location>
</feature>
<reference evidence="12" key="1">
    <citation type="submission" date="2015-04" db="EMBL/GenBank/DDBJ databases">
        <authorList>
            <person name="Syromyatnikov M.Y."/>
            <person name="Popov V.N."/>
        </authorList>
    </citation>
    <scope>NUCLEOTIDE SEQUENCE</scope>
    <source>
        <strain evidence="12">MO-1</strain>
    </source>
</reference>
<dbReference type="GO" id="GO:0005524">
    <property type="term" value="F:ATP binding"/>
    <property type="evidence" value="ECO:0007669"/>
    <property type="project" value="UniProtKB-KW"/>
</dbReference>